<evidence type="ECO:0000313" key="1">
    <source>
        <dbReference type="EMBL" id="SDO89130.1"/>
    </source>
</evidence>
<dbReference type="OrthoDB" id="1937204at2"/>
<dbReference type="Proteomes" id="UP000198597">
    <property type="component" value="Unassembled WGS sequence"/>
</dbReference>
<accession>A0A1H0NA12</accession>
<keyword evidence="2" id="KW-1185">Reference proteome</keyword>
<evidence type="ECO:0000313" key="2">
    <source>
        <dbReference type="Proteomes" id="UP000198597"/>
    </source>
</evidence>
<proteinExistence type="predicted"/>
<protein>
    <submittedName>
        <fullName evidence="1">Uncharacterized protein</fullName>
    </submittedName>
</protein>
<gene>
    <name evidence="1" type="ORF">SAMN04488529_101741</name>
</gene>
<sequence>MKTDISKELIIKNNLLNYPIKNVSLSSLELIMYKIKLKLNNIDFKEADEIEVILKNIKTRDIFIAEHSIENDFLNINLKSLSFMCTDNEFMLLLIIKKDSVYSFLNPIIKNSSQNITNNFIVLDLIPIEWYLRILDNGELRLSTIVKIF</sequence>
<reference evidence="1 2" key="1">
    <citation type="submission" date="2016-10" db="EMBL/GenBank/DDBJ databases">
        <authorList>
            <person name="de Groot N.N."/>
        </authorList>
    </citation>
    <scope>NUCLEOTIDE SEQUENCE [LARGE SCALE GENOMIC DNA]</scope>
    <source>
        <strain evidence="1 2">DSM 12272</strain>
    </source>
</reference>
<dbReference type="RefSeq" id="WP_089965943.1">
    <property type="nucleotide sequence ID" value="NZ_FNJM01000001.1"/>
</dbReference>
<organism evidence="1 2">
    <name type="scientific">Clostridium gasigenes</name>
    <dbReference type="NCBI Taxonomy" id="94869"/>
    <lineage>
        <taxon>Bacteria</taxon>
        <taxon>Bacillati</taxon>
        <taxon>Bacillota</taxon>
        <taxon>Clostridia</taxon>
        <taxon>Eubacteriales</taxon>
        <taxon>Clostridiaceae</taxon>
        <taxon>Clostridium</taxon>
    </lineage>
</organism>
<dbReference type="EMBL" id="FNJM01000001">
    <property type="protein sequence ID" value="SDO89130.1"/>
    <property type="molecule type" value="Genomic_DNA"/>
</dbReference>
<dbReference type="AlphaFoldDB" id="A0A1H0NA12"/>
<name>A0A1H0NA12_9CLOT</name>